<feature type="binding site" evidence="9">
    <location>
        <position position="209"/>
    </location>
    <ligand>
        <name>1-deoxy-D-xylulose 5-phosphate</name>
        <dbReference type="ChEBI" id="CHEBI:57792"/>
    </ligand>
</feature>
<feature type="binding site" evidence="9">
    <location>
        <position position="202"/>
    </location>
    <ligand>
        <name>NADPH</name>
        <dbReference type="ChEBI" id="CHEBI:57783"/>
    </ligand>
</feature>
<dbReference type="SUPFAM" id="SSF55347">
    <property type="entry name" value="Glyceraldehyde-3-phosphate dehydrogenase-like, C-terminal domain"/>
    <property type="match status" value="1"/>
</dbReference>
<evidence type="ECO:0000313" key="14">
    <source>
        <dbReference type="Proteomes" id="UP000068196"/>
    </source>
</evidence>
<dbReference type="Gene3D" id="3.40.50.720">
    <property type="entry name" value="NAD(P)-binding Rossmann-like Domain"/>
    <property type="match status" value="1"/>
</dbReference>
<comment type="cofactor">
    <cofactor evidence="9">
        <name>Mg(2+)</name>
        <dbReference type="ChEBI" id="CHEBI:18420"/>
    </cofactor>
    <cofactor evidence="9">
        <name>Mn(2+)</name>
        <dbReference type="ChEBI" id="CHEBI:29035"/>
    </cofactor>
</comment>
<comment type="similarity">
    <text evidence="2 9">Belongs to the DXR family.</text>
</comment>
<feature type="binding site" evidence="9">
    <location>
        <position position="214"/>
    </location>
    <ligand>
        <name>1-deoxy-D-xylulose 5-phosphate</name>
        <dbReference type="ChEBI" id="CHEBI:57792"/>
    </ligand>
</feature>
<proteinExistence type="inferred from homology"/>
<dbReference type="Pfam" id="PF02670">
    <property type="entry name" value="DXP_reductoisom"/>
    <property type="match status" value="1"/>
</dbReference>
<dbReference type="InterPro" id="IPR013644">
    <property type="entry name" value="DXP_reductoisomerase_C"/>
</dbReference>
<feature type="binding site" evidence="9">
    <location>
        <position position="148"/>
    </location>
    <ligand>
        <name>1-deoxy-D-xylulose 5-phosphate</name>
        <dbReference type="ChEBI" id="CHEBI:57792"/>
    </ligand>
</feature>
<feature type="domain" description="DXP reductoisomerase C-terminal" evidence="12">
    <location>
        <begin position="258"/>
        <end position="374"/>
    </location>
</feature>
<dbReference type="PANTHER" id="PTHR30525">
    <property type="entry name" value="1-DEOXY-D-XYLULOSE 5-PHOSPHATE REDUCTOISOMERASE"/>
    <property type="match status" value="1"/>
</dbReference>
<dbReference type="EMBL" id="AP014945">
    <property type="protein sequence ID" value="BAU23207.1"/>
    <property type="molecule type" value="Genomic_DNA"/>
</dbReference>
<dbReference type="PANTHER" id="PTHR30525:SF0">
    <property type="entry name" value="1-DEOXY-D-XYLULOSE 5-PHOSPHATE REDUCTOISOMERASE, CHLOROPLASTIC"/>
    <property type="match status" value="1"/>
</dbReference>
<feature type="binding site" evidence="9">
    <location>
        <position position="122"/>
    </location>
    <ligand>
        <name>1-deoxy-D-xylulose 5-phosphate</name>
        <dbReference type="ChEBI" id="CHEBI:57792"/>
    </ligand>
</feature>
<evidence type="ECO:0000256" key="7">
    <source>
        <dbReference type="ARBA" id="ARBA00023229"/>
    </source>
</evidence>
<dbReference type="GO" id="GO:0030145">
    <property type="term" value="F:manganese ion binding"/>
    <property type="evidence" value="ECO:0007669"/>
    <property type="project" value="TreeGrafter"/>
</dbReference>
<comment type="function">
    <text evidence="9">Catalyzes the NADPH-dependent rearrangement and reduction of 1-deoxy-D-xylulose-5-phosphate (DXP) to 2-C-methyl-D-erythritol 4-phosphate (MEP).</text>
</comment>
<feature type="binding site" evidence="9">
    <location>
        <position position="123"/>
    </location>
    <ligand>
        <name>NADPH</name>
        <dbReference type="ChEBI" id="CHEBI:57783"/>
    </ligand>
</feature>
<feature type="binding site" evidence="9">
    <location>
        <position position="173"/>
    </location>
    <ligand>
        <name>1-deoxy-D-xylulose 5-phosphate</name>
        <dbReference type="ChEBI" id="CHEBI:57792"/>
    </ligand>
</feature>
<feature type="binding site" evidence="9">
    <location>
        <position position="38"/>
    </location>
    <ligand>
        <name>NADPH</name>
        <dbReference type="ChEBI" id="CHEBI:57783"/>
    </ligand>
</feature>
<dbReference type="GO" id="GO:0030604">
    <property type="term" value="F:1-deoxy-D-xylulose-5-phosphate reductoisomerase activity"/>
    <property type="evidence" value="ECO:0007669"/>
    <property type="project" value="UniProtKB-UniRule"/>
</dbReference>
<dbReference type="Proteomes" id="UP000068196">
    <property type="component" value="Chromosome"/>
</dbReference>
<dbReference type="InterPro" id="IPR036169">
    <property type="entry name" value="DXPR_C_sf"/>
</dbReference>
<keyword evidence="6 9" id="KW-0464">Manganese</keyword>
<dbReference type="KEGG" id="cthi:THC_0817"/>
<dbReference type="GO" id="GO:0016853">
    <property type="term" value="F:isomerase activity"/>
    <property type="evidence" value="ECO:0007669"/>
    <property type="project" value="UniProtKB-KW"/>
</dbReference>
<dbReference type="HAMAP" id="MF_00183">
    <property type="entry name" value="DXP_reductoisom"/>
    <property type="match status" value="1"/>
</dbReference>
<dbReference type="Gene3D" id="1.10.1740.10">
    <property type="match status" value="1"/>
</dbReference>
<dbReference type="Pfam" id="PF08436">
    <property type="entry name" value="DXP_redisom_C"/>
    <property type="match status" value="1"/>
</dbReference>
<comment type="caution">
    <text evidence="9">Lacks conserved residue(s) required for the propagation of feature annotation.</text>
</comment>
<dbReference type="PATRIC" id="fig|1653476.3.peg.848"/>
<keyword evidence="14" id="KW-1185">Reference proteome</keyword>
<feature type="binding site" evidence="9">
    <location>
        <position position="215"/>
    </location>
    <ligand>
        <name>1-deoxy-D-xylulose 5-phosphate</name>
        <dbReference type="ChEBI" id="CHEBI:57792"/>
    </ligand>
</feature>
<dbReference type="Pfam" id="PF13288">
    <property type="entry name" value="DXPR_C"/>
    <property type="match status" value="1"/>
</dbReference>
<evidence type="ECO:0000256" key="8">
    <source>
        <dbReference type="ARBA" id="ARBA00048543"/>
    </source>
</evidence>
<comment type="catalytic activity">
    <reaction evidence="8">
        <text>2-C-methyl-D-erythritol 4-phosphate + NADP(+) = 1-deoxy-D-xylulose 5-phosphate + NADPH + H(+)</text>
        <dbReference type="Rhea" id="RHEA:13717"/>
        <dbReference type="ChEBI" id="CHEBI:15378"/>
        <dbReference type="ChEBI" id="CHEBI:57783"/>
        <dbReference type="ChEBI" id="CHEBI:57792"/>
        <dbReference type="ChEBI" id="CHEBI:58262"/>
        <dbReference type="ChEBI" id="CHEBI:58349"/>
        <dbReference type="EC" id="1.1.1.267"/>
    </reaction>
    <physiologicalReaction direction="right-to-left" evidence="8">
        <dbReference type="Rhea" id="RHEA:13719"/>
    </physiologicalReaction>
</comment>
<reference evidence="13 14" key="1">
    <citation type="journal article" date="2016" name="Int. J. Syst. Evol. Microbiol.">
        <title>Caldimicrobium thiodismutans sp. nov., a sulfur-disproportionating bacterium isolated from a hot spring, and emended description of the genus Caldimicrobium.</title>
        <authorList>
            <person name="Kojima H."/>
            <person name="Umezawa K."/>
            <person name="Fukui M."/>
        </authorList>
    </citation>
    <scope>NUCLEOTIDE SEQUENCE [LARGE SCALE GENOMIC DNA]</scope>
    <source>
        <strain evidence="13 14">TF1</strain>
    </source>
</reference>
<feature type="domain" description="1-deoxy-D-xylulose 5-phosphate reductoisomerase C-terminal" evidence="11">
    <location>
        <begin position="143"/>
        <end position="226"/>
    </location>
</feature>
<feature type="binding site" evidence="9">
    <location>
        <position position="196"/>
    </location>
    <ligand>
        <name>1-deoxy-D-xylulose 5-phosphate</name>
        <dbReference type="ChEBI" id="CHEBI:57792"/>
    </ligand>
</feature>
<organism evidence="13 14">
    <name type="scientific">Caldimicrobium thiodismutans</name>
    <dbReference type="NCBI Taxonomy" id="1653476"/>
    <lineage>
        <taxon>Bacteria</taxon>
        <taxon>Pseudomonadati</taxon>
        <taxon>Thermodesulfobacteriota</taxon>
        <taxon>Thermodesulfobacteria</taxon>
        <taxon>Thermodesulfobacteriales</taxon>
        <taxon>Thermodesulfobacteriaceae</taxon>
        <taxon>Caldimicrobium</taxon>
    </lineage>
</organism>
<feature type="binding site" evidence="9">
    <location>
        <position position="12"/>
    </location>
    <ligand>
        <name>NADPH</name>
        <dbReference type="ChEBI" id="CHEBI:57783"/>
    </ligand>
</feature>
<dbReference type="InterPro" id="IPR013512">
    <property type="entry name" value="DXP_reductoisomerase_N"/>
</dbReference>
<keyword evidence="3 9" id="KW-0479">Metal-binding</keyword>
<gene>
    <name evidence="9" type="primary">dxr</name>
    <name evidence="13" type="ORF">THC_0817</name>
</gene>
<dbReference type="EC" id="1.1.1.267" evidence="9"/>
<dbReference type="OrthoDB" id="9806546at2"/>
<evidence type="ECO:0000259" key="12">
    <source>
        <dbReference type="Pfam" id="PF13288"/>
    </source>
</evidence>
<name>A0A0U5AGT8_9BACT</name>
<accession>A0A0U5AGT8</accession>
<feature type="binding site" evidence="9">
    <location>
        <position position="218"/>
    </location>
    <ligand>
        <name>1-deoxy-D-xylulose 5-phosphate</name>
        <dbReference type="ChEBI" id="CHEBI:57792"/>
    </ligand>
</feature>
<evidence type="ECO:0000256" key="1">
    <source>
        <dbReference type="ARBA" id="ARBA00005094"/>
    </source>
</evidence>
<dbReference type="SUPFAM" id="SSF69055">
    <property type="entry name" value="1-deoxy-D-xylulose-5-phosphate reductoisomerase, C-terminal domain"/>
    <property type="match status" value="1"/>
</dbReference>
<feature type="binding site" evidence="9">
    <location>
        <position position="149"/>
    </location>
    <ligand>
        <name>1-deoxy-D-xylulose 5-phosphate</name>
        <dbReference type="ChEBI" id="CHEBI:57792"/>
    </ligand>
</feature>
<evidence type="ECO:0000256" key="6">
    <source>
        <dbReference type="ARBA" id="ARBA00023211"/>
    </source>
</evidence>
<feature type="binding site" evidence="9">
    <location>
        <position position="13"/>
    </location>
    <ligand>
        <name>NADPH</name>
        <dbReference type="ChEBI" id="CHEBI:57783"/>
    </ligand>
</feature>
<protein>
    <recommendedName>
        <fullName evidence="9">1-deoxy-D-xylulose 5-phosphate reductoisomerase</fullName>
        <shortName evidence="9">DXP reductoisomerase</shortName>
        <ecNumber evidence="9">1.1.1.267</ecNumber>
    </recommendedName>
    <alternativeName>
        <fullName evidence="9">1-deoxyxylulose-5-phosphate reductoisomerase</fullName>
    </alternativeName>
    <alternativeName>
        <fullName evidence="9">2-C-methyl-D-erythritol 4-phosphate synthase</fullName>
    </alternativeName>
</protein>
<reference evidence="14" key="2">
    <citation type="journal article" date="2016" name="Int. J. Syst. Evol. Microbiol.">
        <title>Caldimicrobium thiodismutans sp. nov., a sulfur-disproportionating bacterium isolated from a hot spring.</title>
        <authorList>
            <person name="Kojima H."/>
            <person name="Umezawa K."/>
            <person name="Fukui M."/>
        </authorList>
    </citation>
    <scope>NUCLEOTIDE SEQUENCE [LARGE SCALE GENOMIC DNA]</scope>
    <source>
        <strain evidence="14">TF1</strain>
    </source>
</reference>
<dbReference type="STRING" id="1653476.THC_0817"/>
<evidence type="ECO:0000259" key="11">
    <source>
        <dbReference type="Pfam" id="PF08436"/>
    </source>
</evidence>
<keyword evidence="7 9" id="KW-0414">Isoprene biosynthesis</keyword>
<dbReference type="InterPro" id="IPR036291">
    <property type="entry name" value="NAD(P)-bd_dom_sf"/>
</dbReference>
<dbReference type="PIRSF" id="PIRSF006205">
    <property type="entry name" value="Dxp_reductismrs"/>
    <property type="match status" value="1"/>
</dbReference>
<evidence type="ECO:0000259" key="10">
    <source>
        <dbReference type="Pfam" id="PF02670"/>
    </source>
</evidence>
<dbReference type="GO" id="GO:0070402">
    <property type="term" value="F:NADPH binding"/>
    <property type="evidence" value="ECO:0007669"/>
    <property type="project" value="InterPro"/>
</dbReference>
<comment type="pathway">
    <text evidence="1 9">Isoprenoid biosynthesis; isopentenyl diphosphate biosynthesis via DXP pathway; isopentenyl diphosphate from 1-deoxy-D-xylulose 5-phosphate: step 1/6.</text>
</comment>
<evidence type="ECO:0000256" key="3">
    <source>
        <dbReference type="ARBA" id="ARBA00022723"/>
    </source>
</evidence>
<evidence type="ECO:0000256" key="4">
    <source>
        <dbReference type="ARBA" id="ARBA00022857"/>
    </source>
</evidence>
<keyword evidence="9" id="KW-0460">Magnesium</keyword>
<feature type="domain" description="1-deoxy-D-xylulose 5-phosphate reductoisomerase N-terminal" evidence="10">
    <location>
        <begin position="4"/>
        <end position="129"/>
    </location>
</feature>
<evidence type="ECO:0000256" key="5">
    <source>
        <dbReference type="ARBA" id="ARBA00023002"/>
    </source>
</evidence>
<feature type="binding site" evidence="9">
    <location>
        <position position="10"/>
    </location>
    <ligand>
        <name>NADPH</name>
        <dbReference type="ChEBI" id="CHEBI:57783"/>
    </ligand>
</feature>
<evidence type="ECO:0000256" key="9">
    <source>
        <dbReference type="HAMAP-Rule" id="MF_00183"/>
    </source>
</evidence>
<dbReference type="InterPro" id="IPR003821">
    <property type="entry name" value="DXP_reductoisomerase"/>
</dbReference>
<dbReference type="FunFam" id="3.40.50.720:FF:000045">
    <property type="entry name" value="1-deoxy-D-xylulose 5-phosphate reductoisomerase"/>
    <property type="match status" value="1"/>
</dbReference>
<feature type="binding site" evidence="9">
    <location>
        <position position="149"/>
    </location>
    <ligand>
        <name>Mn(2+)</name>
        <dbReference type="ChEBI" id="CHEBI:29035"/>
    </ligand>
</feature>
<feature type="binding site" evidence="9">
    <location>
        <position position="218"/>
    </location>
    <ligand>
        <name>Mn(2+)</name>
        <dbReference type="ChEBI" id="CHEBI:29035"/>
    </ligand>
</feature>
<dbReference type="InterPro" id="IPR026877">
    <property type="entry name" value="DXPR_C"/>
</dbReference>
<dbReference type="NCBIfam" id="TIGR00243">
    <property type="entry name" value="Dxr"/>
    <property type="match status" value="1"/>
</dbReference>
<keyword evidence="13" id="KW-0413">Isomerase</keyword>
<dbReference type="GO" id="GO:0051484">
    <property type="term" value="P:isopentenyl diphosphate biosynthetic process, methylerythritol 4-phosphate pathway involved in terpenoid biosynthetic process"/>
    <property type="evidence" value="ECO:0007669"/>
    <property type="project" value="UniProtKB-ARBA"/>
</dbReference>
<evidence type="ECO:0000256" key="2">
    <source>
        <dbReference type="ARBA" id="ARBA00006825"/>
    </source>
</evidence>
<feature type="binding site" evidence="9">
    <location>
        <position position="121"/>
    </location>
    <ligand>
        <name>NADPH</name>
        <dbReference type="ChEBI" id="CHEBI:57783"/>
    </ligand>
</feature>
<dbReference type="UniPathway" id="UPA00056">
    <property type="reaction ID" value="UER00092"/>
</dbReference>
<feature type="binding site" evidence="9">
    <location>
        <position position="11"/>
    </location>
    <ligand>
        <name>NADPH</name>
        <dbReference type="ChEBI" id="CHEBI:57783"/>
    </ligand>
</feature>
<dbReference type="RefSeq" id="WP_068513700.1">
    <property type="nucleotide sequence ID" value="NZ_AP014945.1"/>
</dbReference>
<evidence type="ECO:0000313" key="13">
    <source>
        <dbReference type="EMBL" id="BAU23207.1"/>
    </source>
</evidence>
<keyword evidence="5 9" id="KW-0560">Oxidoreductase</keyword>
<dbReference type="AlphaFoldDB" id="A0A0U5AGT8"/>
<sequence>MKGLVIFGSTGSIGTSALSLLTEFKENFKILGLSGRSNLKKLKIQAETYQVPYLVVENKASADWLKANLSYKAEILIGDEGLKELAECSDAEIFLIAISGIKALIPVYYALKKGKRVALANKEAIISAGSFLRETAKAFGGEIIPVDSEHSALFQLLRCEERRFVKTLILTASGGPFLNWDIKDFIKITPELALKHPTWKMGAKITIDSATLMNKGFEVLEAIELFSFPPSCIKVIIHPQSIVHSFIEMSDGSLLAHLSQPDMKIPIAYALSYPERWEIPFSKINLAELKELTFREVDFKRFPCLSLAFDVAERGFPYPLILEAADEEVVSAFLEKKISFPQIPCLLEKTLNEFKFTFGQARVLEDYLNLHKEVLAFTKEIIKREGLCS</sequence>
<dbReference type="SUPFAM" id="SSF51735">
    <property type="entry name" value="NAD(P)-binding Rossmann-fold domains"/>
    <property type="match status" value="1"/>
</dbReference>
<keyword evidence="4 9" id="KW-0521">NADP</keyword>
<feature type="binding site" evidence="9">
    <location>
        <position position="147"/>
    </location>
    <ligand>
        <name>Mn(2+)</name>
        <dbReference type="ChEBI" id="CHEBI:29035"/>
    </ligand>
</feature>